<dbReference type="EMBL" id="CP000492">
    <property type="protein sequence ID" value="ABL64218.1"/>
    <property type="molecule type" value="Genomic_DNA"/>
</dbReference>
<dbReference type="InterPro" id="IPR009056">
    <property type="entry name" value="Cyt_c-like_dom"/>
</dbReference>
<dbReference type="InterPro" id="IPR008168">
    <property type="entry name" value="Cyt_C_IC"/>
</dbReference>
<dbReference type="PANTHER" id="PTHR33751:SF1">
    <property type="entry name" value="CBB3-TYPE CYTOCHROME C OXIDASE SUBUNIT FIXP"/>
    <property type="match status" value="1"/>
</dbReference>
<dbReference type="PRINTS" id="PR00605">
    <property type="entry name" value="CYTCHROMECIC"/>
</dbReference>
<dbReference type="GO" id="GO:0005506">
    <property type="term" value="F:iron ion binding"/>
    <property type="evidence" value="ECO:0007669"/>
    <property type="project" value="InterPro"/>
</dbReference>
<dbReference type="InterPro" id="IPR036909">
    <property type="entry name" value="Cyt_c-like_dom_sf"/>
</dbReference>
<reference evidence="8 9" key="1">
    <citation type="submission" date="2006-12" db="EMBL/GenBank/DDBJ databases">
        <title>Complete sequence of Chlorobium phaeobacteroides DSM 266.</title>
        <authorList>
            <consortium name="US DOE Joint Genome Institute"/>
            <person name="Copeland A."/>
            <person name="Lucas S."/>
            <person name="Lapidus A."/>
            <person name="Barry K."/>
            <person name="Detter J.C."/>
            <person name="Glavina del Rio T."/>
            <person name="Hammon N."/>
            <person name="Israni S."/>
            <person name="Pitluck S."/>
            <person name="Goltsman E."/>
            <person name="Schmutz J."/>
            <person name="Larimer F."/>
            <person name="Land M."/>
            <person name="Hauser L."/>
            <person name="Mikhailova N."/>
            <person name="Li T."/>
            <person name="Overmann J."/>
            <person name="Bryant D.A."/>
            <person name="Richardson P."/>
        </authorList>
    </citation>
    <scope>NUCLEOTIDE SEQUENCE [LARGE SCALE GENOMIC DNA]</scope>
    <source>
        <strain evidence="8 9">DSM 266</strain>
    </source>
</reference>
<gene>
    <name evidence="8" type="ordered locus">Cpha266_0148</name>
</gene>
<protein>
    <submittedName>
        <fullName evidence="8">Cytochrome c, class I</fullName>
    </submittedName>
</protein>
<evidence type="ECO:0000256" key="6">
    <source>
        <dbReference type="PROSITE-ProRule" id="PRU00433"/>
    </source>
</evidence>
<evidence type="ECO:0000256" key="2">
    <source>
        <dbReference type="ARBA" id="ARBA00022617"/>
    </source>
</evidence>
<dbReference type="PROSITE" id="PS51007">
    <property type="entry name" value="CYTC"/>
    <property type="match status" value="2"/>
</dbReference>
<keyword evidence="3 6" id="KW-0479">Metal-binding</keyword>
<evidence type="ECO:0000256" key="3">
    <source>
        <dbReference type="ARBA" id="ARBA00022723"/>
    </source>
</evidence>
<dbReference type="OrthoDB" id="9811281at2"/>
<dbReference type="SUPFAM" id="SSF46626">
    <property type="entry name" value="Cytochrome c"/>
    <property type="match status" value="2"/>
</dbReference>
<organism evidence="8 9">
    <name type="scientific">Chlorobium phaeobacteroides (strain DSM 266 / SMG 266 / 2430)</name>
    <dbReference type="NCBI Taxonomy" id="290317"/>
    <lineage>
        <taxon>Bacteria</taxon>
        <taxon>Pseudomonadati</taxon>
        <taxon>Chlorobiota</taxon>
        <taxon>Chlorobiia</taxon>
        <taxon>Chlorobiales</taxon>
        <taxon>Chlorobiaceae</taxon>
        <taxon>Chlorobium/Pelodictyon group</taxon>
        <taxon>Chlorobium</taxon>
    </lineage>
</organism>
<dbReference type="Proteomes" id="UP000008701">
    <property type="component" value="Chromosome"/>
</dbReference>
<keyword evidence="5 6" id="KW-0408">Iron</keyword>
<dbReference type="STRING" id="290317.Cpha266_0148"/>
<dbReference type="Gene3D" id="1.10.760.10">
    <property type="entry name" value="Cytochrome c-like domain"/>
    <property type="match status" value="2"/>
</dbReference>
<dbReference type="KEGG" id="cph:Cpha266_0148"/>
<proteinExistence type="predicted"/>
<keyword evidence="9" id="KW-1185">Reference proteome</keyword>
<dbReference type="GO" id="GO:0020037">
    <property type="term" value="F:heme binding"/>
    <property type="evidence" value="ECO:0007669"/>
    <property type="project" value="InterPro"/>
</dbReference>
<dbReference type="AlphaFoldDB" id="A1BCU1"/>
<evidence type="ECO:0000256" key="4">
    <source>
        <dbReference type="ARBA" id="ARBA00022982"/>
    </source>
</evidence>
<dbReference type="GO" id="GO:0009055">
    <property type="term" value="F:electron transfer activity"/>
    <property type="evidence" value="ECO:0007669"/>
    <property type="project" value="InterPro"/>
</dbReference>
<dbReference type="eggNOG" id="COG2010">
    <property type="taxonomic scope" value="Bacteria"/>
</dbReference>
<feature type="domain" description="Cytochrome c" evidence="7">
    <location>
        <begin position="153"/>
        <end position="246"/>
    </location>
</feature>
<dbReference type="PANTHER" id="PTHR33751">
    <property type="entry name" value="CBB3-TYPE CYTOCHROME C OXIDASE SUBUNIT FIXP"/>
    <property type="match status" value="1"/>
</dbReference>
<dbReference type="Pfam" id="PF13442">
    <property type="entry name" value="Cytochrome_CBB3"/>
    <property type="match status" value="2"/>
</dbReference>
<dbReference type="RefSeq" id="WP_011744058.1">
    <property type="nucleotide sequence ID" value="NC_008639.1"/>
</dbReference>
<dbReference type="HOGENOM" id="CLU_1118603_0_0_10"/>
<evidence type="ECO:0000313" key="8">
    <source>
        <dbReference type="EMBL" id="ABL64218.1"/>
    </source>
</evidence>
<evidence type="ECO:0000256" key="5">
    <source>
        <dbReference type="ARBA" id="ARBA00023004"/>
    </source>
</evidence>
<accession>A1BCU1</accession>
<dbReference type="PROSITE" id="PS51257">
    <property type="entry name" value="PROKAR_LIPOPROTEIN"/>
    <property type="match status" value="1"/>
</dbReference>
<dbReference type="InterPro" id="IPR050597">
    <property type="entry name" value="Cytochrome_c_Oxidase_Subunit"/>
</dbReference>
<keyword evidence="2 6" id="KW-0349">Heme</keyword>
<name>A1BCU1_CHLPD</name>
<sequence precursor="true">MKTNNAGLRPFARAVLIGSAMISGMLTGCSEKKTVETPPKEPEKTVAASNESPLKGLRLYLGYCFICHGQTGRGDGPYAASLTAKPADLTNRGYFSARTDQQIYDFISKGGIAHGKSIHMRPFGMQLTRQQIMGLVSYVRVLNEGRTVDLEKSSGNTADDIYGMSCIMCHGSDGNGDGEIARKLNIAIRPLGSKAVQDMSDQQLYAIISGGITDTARVNASYMPAWSNSLTKEQIDELVAYIRELGKP</sequence>
<feature type="domain" description="Cytochrome c" evidence="7">
    <location>
        <begin position="51"/>
        <end position="143"/>
    </location>
</feature>
<evidence type="ECO:0000259" key="7">
    <source>
        <dbReference type="PROSITE" id="PS51007"/>
    </source>
</evidence>
<keyword evidence="1" id="KW-0813">Transport</keyword>
<keyword evidence="4" id="KW-0249">Electron transport</keyword>
<evidence type="ECO:0000313" key="9">
    <source>
        <dbReference type="Proteomes" id="UP000008701"/>
    </source>
</evidence>
<evidence type="ECO:0000256" key="1">
    <source>
        <dbReference type="ARBA" id="ARBA00022448"/>
    </source>
</evidence>